<protein>
    <submittedName>
        <fullName evidence="1">Alkaline phosphatase family protein</fullName>
    </submittedName>
</protein>
<reference evidence="1" key="1">
    <citation type="submission" date="2021-12" db="EMBL/GenBank/DDBJ databases">
        <authorList>
            <person name="Lee J.-H."/>
            <person name="Kim S.-B."/>
        </authorList>
    </citation>
    <scope>NUCLEOTIDE SEQUENCE</scope>
    <source>
        <strain evidence="1">NR30</strain>
    </source>
</reference>
<dbReference type="EMBL" id="JAJSBI010000005">
    <property type="protein sequence ID" value="MCD9874370.1"/>
    <property type="molecule type" value="Genomic_DNA"/>
</dbReference>
<accession>A0A9Q3VNY9</accession>
<proteinExistence type="predicted"/>
<comment type="caution">
    <text evidence="1">The sequence shown here is derived from an EMBL/GenBank/DDBJ whole genome shotgun (WGS) entry which is preliminary data.</text>
</comment>
<dbReference type="PANTHER" id="PTHR10151">
    <property type="entry name" value="ECTONUCLEOTIDE PYROPHOSPHATASE/PHOSPHODIESTERASE"/>
    <property type="match status" value="1"/>
</dbReference>
<dbReference type="InterPro" id="IPR002591">
    <property type="entry name" value="Phosphodiest/P_Trfase"/>
</dbReference>
<evidence type="ECO:0000313" key="2">
    <source>
        <dbReference type="Proteomes" id="UP001108029"/>
    </source>
</evidence>
<gene>
    <name evidence="1" type="ORF">LJ657_11900</name>
</gene>
<dbReference type="Proteomes" id="UP001108029">
    <property type="component" value="Unassembled WGS sequence"/>
</dbReference>
<dbReference type="Pfam" id="PF01663">
    <property type="entry name" value="Phosphodiest"/>
    <property type="match status" value="2"/>
</dbReference>
<dbReference type="PANTHER" id="PTHR10151:SF120">
    <property type="entry name" value="BIS(5'-ADENOSYL)-TRIPHOSPHATASE"/>
    <property type="match status" value="1"/>
</dbReference>
<dbReference type="SUPFAM" id="SSF53649">
    <property type="entry name" value="Alkaline phosphatase-like"/>
    <property type="match status" value="1"/>
</dbReference>
<keyword evidence="2" id="KW-1185">Reference proteome</keyword>
<name>A0A9Q3VNY9_9ACTN</name>
<dbReference type="AlphaFoldDB" id="A0A9Q3VNY9"/>
<dbReference type="GO" id="GO:0016787">
    <property type="term" value="F:hydrolase activity"/>
    <property type="evidence" value="ECO:0007669"/>
    <property type="project" value="UniProtKB-ARBA"/>
</dbReference>
<dbReference type="InterPro" id="IPR017850">
    <property type="entry name" value="Alkaline_phosphatase_core_sf"/>
</dbReference>
<sequence>MSLHGSPPPAPHNQGAPLFRRPVRPARTVAAAAAALAAAGALTATATAPAAAHAQAHARARHVLLLSVDGLHQSDLAWYIDRHPDSPLARLVGGGVEYTHARTTVPSDSFPGMVGQLTGGDPGTTGVYYDDTYDAALLPAGTTACAGAKPGAEVDLTEDLDKNKDSLDAGQGLAGLPGSILKMTGDAASLIDPSKLPVDPKTCKPLYPHGYLKVNTVFDVARKAGLRTAWSDKHVAYDILNGPSGNGIQDLFAPEINSQAIGYPAGKDWTKDNAATEQYDGYKVRAVLNEIDGYDHGRTHQVGTPAVFGMNFQSVSTAQKLPSSDGLTGGYQAKGVPGPLLAKNLAFVDQQVGAFLAELHKQHLDRSTTVILSAKHGQSPTDPKALTRIDDGALLDGLNAAWKAAHPGAGDLVAHAVDDDAMLLWLTDRSKAATGFAKAYLLAQSGTGNGIDGAAKPFTAGGLRTLYAGAEAARYFHVRPGDSRVPDLFGITRYGVVYTGGKSKIAEHGGAHADDLDVPLVVSGAATPQGVRVGDSVRTTQIAPTILRLLGLNSQSLDAVRIDHTRALPLH</sequence>
<organism evidence="1 2">
    <name type="scientific">Streptomyces guryensis</name>
    <dbReference type="NCBI Taxonomy" id="2886947"/>
    <lineage>
        <taxon>Bacteria</taxon>
        <taxon>Bacillati</taxon>
        <taxon>Actinomycetota</taxon>
        <taxon>Actinomycetes</taxon>
        <taxon>Kitasatosporales</taxon>
        <taxon>Streptomycetaceae</taxon>
        <taxon>Streptomyces</taxon>
    </lineage>
</organism>
<evidence type="ECO:0000313" key="1">
    <source>
        <dbReference type="EMBL" id="MCD9874370.1"/>
    </source>
</evidence>
<dbReference type="Gene3D" id="3.40.720.10">
    <property type="entry name" value="Alkaline Phosphatase, subunit A"/>
    <property type="match status" value="1"/>
</dbReference>